<gene>
    <name evidence="1" type="ORF">BSTOLATCC_MIC52492</name>
</gene>
<dbReference type="Proteomes" id="UP001162131">
    <property type="component" value="Unassembled WGS sequence"/>
</dbReference>
<name>A0AAU9JZN0_9CILI</name>
<evidence type="ECO:0000313" key="2">
    <source>
        <dbReference type="Proteomes" id="UP001162131"/>
    </source>
</evidence>
<organism evidence="1 2">
    <name type="scientific">Blepharisma stoltei</name>
    <dbReference type="NCBI Taxonomy" id="1481888"/>
    <lineage>
        <taxon>Eukaryota</taxon>
        <taxon>Sar</taxon>
        <taxon>Alveolata</taxon>
        <taxon>Ciliophora</taxon>
        <taxon>Postciliodesmatophora</taxon>
        <taxon>Heterotrichea</taxon>
        <taxon>Heterotrichida</taxon>
        <taxon>Blepharismidae</taxon>
        <taxon>Blepharisma</taxon>
    </lineage>
</organism>
<evidence type="ECO:0000313" key="1">
    <source>
        <dbReference type="EMBL" id="CAG9331086.1"/>
    </source>
</evidence>
<dbReference type="EMBL" id="CAJZBQ010000052">
    <property type="protein sequence ID" value="CAG9331086.1"/>
    <property type="molecule type" value="Genomic_DNA"/>
</dbReference>
<sequence>MGAIVYHYWNIAPLALKTHALSAILIQLELREIFAKPARIPLLMNLKIITVVPKPTIVLNARQKALNVIYVRLDTSLIKIVRLQRLAFLVPTPAQVASQVPIAINVLIQ</sequence>
<reference evidence="1" key="1">
    <citation type="submission" date="2021-09" db="EMBL/GenBank/DDBJ databases">
        <authorList>
            <consortium name="AG Swart"/>
            <person name="Singh M."/>
            <person name="Singh A."/>
            <person name="Seah K."/>
            <person name="Emmerich C."/>
        </authorList>
    </citation>
    <scope>NUCLEOTIDE SEQUENCE</scope>
    <source>
        <strain evidence="1">ATCC30299</strain>
    </source>
</reference>
<proteinExistence type="predicted"/>
<comment type="caution">
    <text evidence="1">The sequence shown here is derived from an EMBL/GenBank/DDBJ whole genome shotgun (WGS) entry which is preliminary data.</text>
</comment>
<accession>A0AAU9JZN0</accession>
<protein>
    <submittedName>
        <fullName evidence="1">Uncharacterized protein</fullName>
    </submittedName>
</protein>
<dbReference type="AlphaFoldDB" id="A0AAU9JZN0"/>
<keyword evidence="2" id="KW-1185">Reference proteome</keyword>